<evidence type="ECO:0000313" key="7">
    <source>
        <dbReference type="EMBL" id="KAJ5322435.1"/>
    </source>
</evidence>
<evidence type="ECO:0000256" key="4">
    <source>
        <dbReference type="ARBA" id="ARBA00039045"/>
    </source>
</evidence>
<dbReference type="Gene3D" id="3.60.110.10">
    <property type="entry name" value="Carbon-nitrogen hydrolase"/>
    <property type="match status" value="1"/>
</dbReference>
<evidence type="ECO:0000313" key="8">
    <source>
        <dbReference type="Proteomes" id="UP001147695"/>
    </source>
</evidence>
<comment type="catalytic activity">
    <reaction evidence="3">
        <text>a nitrile + 2 H2O = a carboxylate + NH4(+)</text>
        <dbReference type="Rhea" id="RHEA:21724"/>
        <dbReference type="ChEBI" id="CHEBI:15377"/>
        <dbReference type="ChEBI" id="CHEBI:18379"/>
        <dbReference type="ChEBI" id="CHEBI:28938"/>
        <dbReference type="ChEBI" id="CHEBI:29067"/>
        <dbReference type="EC" id="3.5.5.1"/>
    </reaction>
</comment>
<dbReference type="EC" id="3.5.5.1" evidence="4"/>
<reference evidence="7" key="1">
    <citation type="submission" date="2022-12" db="EMBL/GenBank/DDBJ databases">
        <authorList>
            <person name="Petersen C."/>
        </authorList>
    </citation>
    <scope>NUCLEOTIDE SEQUENCE</scope>
    <source>
        <strain evidence="7">IBT 35673</strain>
    </source>
</reference>
<dbReference type="PANTHER" id="PTHR46044:SF14">
    <property type="entry name" value="ARYLACETONITRILASE"/>
    <property type="match status" value="1"/>
</dbReference>
<keyword evidence="5" id="KW-0732">Signal</keyword>
<keyword evidence="2" id="KW-0378">Hydrolase</keyword>
<protein>
    <recommendedName>
        <fullName evidence="4">nitrilase</fullName>
        <ecNumber evidence="4">3.5.5.1</ecNumber>
    </recommendedName>
</protein>
<accession>A0A9W9Q0V1</accession>
<proteinExistence type="inferred from homology"/>
<dbReference type="AlphaFoldDB" id="A0A9W9Q0V1"/>
<evidence type="ECO:0000256" key="1">
    <source>
        <dbReference type="ARBA" id="ARBA00008129"/>
    </source>
</evidence>
<feature type="chain" id="PRO_5040911569" description="nitrilase" evidence="5">
    <location>
        <begin position="22"/>
        <end position="351"/>
    </location>
</feature>
<dbReference type="Pfam" id="PF00795">
    <property type="entry name" value="CN_hydrolase"/>
    <property type="match status" value="1"/>
</dbReference>
<comment type="similarity">
    <text evidence="1">Belongs to the carbon-nitrogen hydrolase superfamily. Nitrilase family.</text>
</comment>
<sequence length="351" mass="38880">MIIKPFVGLILFGMSLPSAHAIKEQTDLGNFTVALVRASPVNVPYPPPSNNWYGQMHDINATVDFGVKLIQRAALSGADFVAFPELWFPGYIDVNLGPSKMLDNYFNQTITVNDNNWRKLVSAARQNGVWLEFGFAQHINDHIYMGQGLIDSDGNIVQVRQKLRPSGNERTIFSDGTIDQLLVHKTPFGRLGMLECWEHMHPTMTFPVYAQVENIHIAAFPWAPDLDVDTGVTRSEVSIAAARLYAVVGSSYVFMPAVGTAAVFAPNGTTVASIQASDCANETPILYHSINATEFISSNLTYDTTEYSWAALQQVNDAYPSYIPKDVNNSFISHRQNSISEMRRIGPIMLS</sequence>
<evidence type="ECO:0000256" key="2">
    <source>
        <dbReference type="ARBA" id="ARBA00022801"/>
    </source>
</evidence>
<name>A0A9W9Q0V1_PENBR</name>
<dbReference type="InterPro" id="IPR036526">
    <property type="entry name" value="C-N_Hydrolase_sf"/>
</dbReference>
<dbReference type="InterPro" id="IPR044149">
    <property type="entry name" value="Nitrilases_CHs"/>
</dbReference>
<dbReference type="EMBL" id="JAPZBQ010000006">
    <property type="protein sequence ID" value="KAJ5322435.1"/>
    <property type="molecule type" value="Genomic_DNA"/>
</dbReference>
<dbReference type="Proteomes" id="UP001147695">
    <property type="component" value="Unassembled WGS sequence"/>
</dbReference>
<feature type="signal peptide" evidence="5">
    <location>
        <begin position="1"/>
        <end position="21"/>
    </location>
</feature>
<feature type="domain" description="CN hydrolase" evidence="6">
    <location>
        <begin position="31"/>
        <end position="292"/>
    </location>
</feature>
<evidence type="ECO:0000259" key="6">
    <source>
        <dbReference type="PROSITE" id="PS50263"/>
    </source>
</evidence>
<dbReference type="InterPro" id="IPR003010">
    <property type="entry name" value="C-N_Hydrolase"/>
</dbReference>
<dbReference type="SUPFAM" id="SSF56317">
    <property type="entry name" value="Carbon-nitrogen hydrolase"/>
    <property type="match status" value="1"/>
</dbReference>
<dbReference type="GO" id="GO:0000257">
    <property type="term" value="F:nitrilase activity"/>
    <property type="evidence" value="ECO:0007669"/>
    <property type="project" value="UniProtKB-EC"/>
</dbReference>
<dbReference type="PANTHER" id="PTHR46044">
    <property type="entry name" value="NITRILASE"/>
    <property type="match status" value="1"/>
</dbReference>
<evidence type="ECO:0000256" key="5">
    <source>
        <dbReference type="SAM" id="SignalP"/>
    </source>
</evidence>
<organism evidence="7 8">
    <name type="scientific">Penicillium brevicompactum</name>
    <dbReference type="NCBI Taxonomy" id="5074"/>
    <lineage>
        <taxon>Eukaryota</taxon>
        <taxon>Fungi</taxon>
        <taxon>Dikarya</taxon>
        <taxon>Ascomycota</taxon>
        <taxon>Pezizomycotina</taxon>
        <taxon>Eurotiomycetes</taxon>
        <taxon>Eurotiomycetidae</taxon>
        <taxon>Eurotiales</taxon>
        <taxon>Aspergillaceae</taxon>
        <taxon>Penicillium</taxon>
    </lineage>
</organism>
<dbReference type="PROSITE" id="PS50263">
    <property type="entry name" value="CN_HYDROLASE"/>
    <property type="match status" value="1"/>
</dbReference>
<comment type="caution">
    <text evidence="7">The sequence shown here is derived from an EMBL/GenBank/DDBJ whole genome shotgun (WGS) entry which is preliminary data.</text>
</comment>
<reference evidence="7" key="2">
    <citation type="journal article" date="2023" name="IMA Fungus">
        <title>Comparative genomic study of the Penicillium genus elucidates a diverse pangenome and 15 lateral gene transfer events.</title>
        <authorList>
            <person name="Petersen C."/>
            <person name="Sorensen T."/>
            <person name="Nielsen M.R."/>
            <person name="Sondergaard T.E."/>
            <person name="Sorensen J.L."/>
            <person name="Fitzpatrick D.A."/>
            <person name="Frisvad J.C."/>
            <person name="Nielsen K.L."/>
        </authorList>
    </citation>
    <scope>NUCLEOTIDE SEQUENCE</scope>
    <source>
        <strain evidence="7">IBT 35673</strain>
    </source>
</reference>
<evidence type="ECO:0000256" key="3">
    <source>
        <dbReference type="ARBA" id="ARBA00036406"/>
    </source>
</evidence>
<gene>
    <name evidence="7" type="ORF">N7452_010724</name>
</gene>